<dbReference type="Gene3D" id="2.60.120.10">
    <property type="entry name" value="Jelly Rolls"/>
    <property type="match status" value="1"/>
</dbReference>
<dbReference type="OrthoDB" id="2096797at2759"/>
<evidence type="ECO:0000256" key="1">
    <source>
        <dbReference type="SAM" id="SignalP"/>
    </source>
</evidence>
<feature type="signal peptide" evidence="1">
    <location>
        <begin position="1"/>
        <end position="21"/>
    </location>
</feature>
<evidence type="ECO:0000313" key="3">
    <source>
        <dbReference type="Proteomes" id="UP000736672"/>
    </source>
</evidence>
<dbReference type="PANTHER" id="PTHR43698">
    <property type="entry name" value="RIBD C-TERMINAL DOMAIN CONTAINING PROTEIN"/>
    <property type="match status" value="1"/>
</dbReference>
<comment type="caution">
    <text evidence="2">The sequence shown here is derived from an EMBL/GenBank/DDBJ whole genome shotgun (WGS) entry which is preliminary data.</text>
</comment>
<dbReference type="PANTHER" id="PTHR43698:SF1">
    <property type="entry name" value="BLL4564 PROTEIN"/>
    <property type="match status" value="1"/>
</dbReference>
<dbReference type="EMBL" id="JAGTJS010000003">
    <property type="protein sequence ID" value="KAH7273254.1"/>
    <property type="molecule type" value="Genomic_DNA"/>
</dbReference>
<dbReference type="SUPFAM" id="SSF51182">
    <property type="entry name" value="RmlC-like cupins"/>
    <property type="match status" value="1"/>
</dbReference>
<dbReference type="InterPro" id="IPR014710">
    <property type="entry name" value="RmlC-like_jellyroll"/>
</dbReference>
<keyword evidence="1" id="KW-0732">Signal</keyword>
<dbReference type="AlphaFoldDB" id="A0A9P9L2Y0"/>
<dbReference type="Proteomes" id="UP000736672">
    <property type="component" value="Unassembled WGS sequence"/>
</dbReference>
<evidence type="ECO:0008006" key="4">
    <source>
        <dbReference type="Google" id="ProtNLM"/>
    </source>
</evidence>
<evidence type="ECO:0000313" key="2">
    <source>
        <dbReference type="EMBL" id="KAH7273254.1"/>
    </source>
</evidence>
<gene>
    <name evidence="2" type="ORF">B0J15DRAFT_460961</name>
</gene>
<keyword evidence="3" id="KW-1185">Reference proteome</keyword>
<accession>A0A9P9L2Y0</accession>
<sequence length="143" mass="15726">MRNSTVLAVLAVLALLPTSLASVSSTIIRNSRDPELNSTLDAVSFTNEAWIDVGYVDNATWIGHVMFTPFARTFWHRHEGGSSSRGGKPLRLHTGDTAWCPPGIVHWHGADECSYMMHFAAAYGATEWLEEVSAEEYAAKSDK</sequence>
<protein>
    <recommendedName>
        <fullName evidence="4">Cupin type-1 domain-containing protein</fullName>
    </recommendedName>
</protein>
<dbReference type="InterPro" id="IPR011051">
    <property type="entry name" value="RmlC_Cupin_sf"/>
</dbReference>
<feature type="chain" id="PRO_5040496258" description="Cupin type-1 domain-containing protein" evidence="1">
    <location>
        <begin position="22"/>
        <end position="143"/>
    </location>
</feature>
<reference evidence="2" key="1">
    <citation type="journal article" date="2021" name="Nat. Commun.">
        <title>Genetic determinants of endophytism in the Arabidopsis root mycobiome.</title>
        <authorList>
            <person name="Mesny F."/>
            <person name="Miyauchi S."/>
            <person name="Thiergart T."/>
            <person name="Pickel B."/>
            <person name="Atanasova L."/>
            <person name="Karlsson M."/>
            <person name="Huettel B."/>
            <person name="Barry K.W."/>
            <person name="Haridas S."/>
            <person name="Chen C."/>
            <person name="Bauer D."/>
            <person name="Andreopoulos W."/>
            <person name="Pangilinan J."/>
            <person name="LaButti K."/>
            <person name="Riley R."/>
            <person name="Lipzen A."/>
            <person name="Clum A."/>
            <person name="Drula E."/>
            <person name="Henrissat B."/>
            <person name="Kohler A."/>
            <person name="Grigoriev I.V."/>
            <person name="Martin F.M."/>
            <person name="Hacquard S."/>
        </authorList>
    </citation>
    <scope>NUCLEOTIDE SEQUENCE</scope>
    <source>
        <strain evidence="2">FSSC 5 MPI-SDFR-AT-0091</strain>
    </source>
</reference>
<name>A0A9P9L2Y0_FUSSL</name>
<organism evidence="2 3">
    <name type="scientific">Fusarium solani</name>
    <name type="common">Filamentous fungus</name>
    <dbReference type="NCBI Taxonomy" id="169388"/>
    <lineage>
        <taxon>Eukaryota</taxon>
        <taxon>Fungi</taxon>
        <taxon>Dikarya</taxon>
        <taxon>Ascomycota</taxon>
        <taxon>Pezizomycotina</taxon>
        <taxon>Sordariomycetes</taxon>
        <taxon>Hypocreomycetidae</taxon>
        <taxon>Hypocreales</taxon>
        <taxon>Nectriaceae</taxon>
        <taxon>Fusarium</taxon>
        <taxon>Fusarium solani species complex</taxon>
    </lineage>
</organism>
<proteinExistence type="predicted"/>